<name>A0ABY5KA24_9ACTN</name>
<evidence type="ECO:0008006" key="4">
    <source>
        <dbReference type="Google" id="ProtNLM"/>
    </source>
</evidence>
<feature type="transmembrane region" description="Helical" evidence="1">
    <location>
        <begin position="58"/>
        <end position="77"/>
    </location>
</feature>
<accession>A0ABY5KA24</accession>
<dbReference type="Proteomes" id="UP001315860">
    <property type="component" value="Chromosome"/>
</dbReference>
<dbReference type="EMBL" id="CP101990">
    <property type="protein sequence ID" value="UUI67309.1"/>
    <property type="molecule type" value="Genomic_DNA"/>
</dbReference>
<sequence length="122" mass="12880">MRAFLVWLVPAAAAFAAWWIFLGTDSDDQYTVGQVAGLVVVLLVIGVACGWLARTMDLLPLVVSAVVGISAACWTSWSDSEDGLFAIGWMMVTAGAVIGATVVIVGSWAVRRRIDVKGRPAA</sequence>
<keyword evidence="3" id="KW-1185">Reference proteome</keyword>
<reference evidence="2 3" key="1">
    <citation type="submission" date="2022-07" db="EMBL/GenBank/DDBJ databases">
        <title>Novel species in genus Aeromicrobium.</title>
        <authorList>
            <person name="Ye L."/>
        </authorList>
    </citation>
    <scope>NUCLEOTIDE SEQUENCE [LARGE SCALE GENOMIC DNA]</scope>
    <source>
        <strain evidence="3">zg-Y50</strain>
    </source>
</reference>
<gene>
    <name evidence="2" type="ORF">NP095_08805</name>
</gene>
<dbReference type="RefSeq" id="WP_256765944.1">
    <property type="nucleotide sequence ID" value="NZ_CP101990.1"/>
</dbReference>
<evidence type="ECO:0000256" key="1">
    <source>
        <dbReference type="SAM" id="Phobius"/>
    </source>
</evidence>
<proteinExistence type="predicted"/>
<protein>
    <recommendedName>
        <fullName evidence="4">SPW repeat-containing protein</fullName>
    </recommendedName>
</protein>
<keyword evidence="1" id="KW-1133">Transmembrane helix</keyword>
<evidence type="ECO:0000313" key="3">
    <source>
        <dbReference type="Proteomes" id="UP001315860"/>
    </source>
</evidence>
<keyword evidence="1" id="KW-0472">Membrane</keyword>
<evidence type="ECO:0000313" key="2">
    <source>
        <dbReference type="EMBL" id="UUI67309.1"/>
    </source>
</evidence>
<feature type="transmembrane region" description="Helical" evidence="1">
    <location>
        <begin position="83"/>
        <end position="110"/>
    </location>
</feature>
<feature type="transmembrane region" description="Helical" evidence="1">
    <location>
        <begin position="32"/>
        <end position="53"/>
    </location>
</feature>
<keyword evidence="1" id="KW-0812">Transmembrane</keyword>
<organism evidence="2 3">
    <name type="scientific">Aeromicrobium duanguangcaii</name>
    <dbReference type="NCBI Taxonomy" id="2968086"/>
    <lineage>
        <taxon>Bacteria</taxon>
        <taxon>Bacillati</taxon>
        <taxon>Actinomycetota</taxon>
        <taxon>Actinomycetes</taxon>
        <taxon>Propionibacteriales</taxon>
        <taxon>Nocardioidaceae</taxon>
        <taxon>Aeromicrobium</taxon>
    </lineage>
</organism>